<evidence type="ECO:0000313" key="1">
    <source>
        <dbReference type="EMBL" id="MPC49237.1"/>
    </source>
</evidence>
<protein>
    <submittedName>
        <fullName evidence="1">Uncharacterized protein</fullName>
    </submittedName>
</protein>
<gene>
    <name evidence="1" type="ORF">E2C01_043034</name>
</gene>
<accession>A0A5B7FV05</accession>
<name>A0A5B7FV05_PORTR</name>
<dbReference type="EMBL" id="VSRR010008749">
    <property type="protein sequence ID" value="MPC49237.1"/>
    <property type="molecule type" value="Genomic_DNA"/>
</dbReference>
<sequence length="63" mass="7062">MIGSASGTYRCTKVFCNAIKHRCQHNTFASRRSTAWLKLGIVEFTIAEFCHASLDDAQVKVNK</sequence>
<dbReference type="AlphaFoldDB" id="A0A5B7FV05"/>
<comment type="caution">
    <text evidence="1">The sequence shown here is derived from an EMBL/GenBank/DDBJ whole genome shotgun (WGS) entry which is preliminary data.</text>
</comment>
<reference evidence="1 2" key="1">
    <citation type="submission" date="2019-05" db="EMBL/GenBank/DDBJ databases">
        <title>Another draft genome of Portunus trituberculatus and its Hox gene families provides insights of decapod evolution.</title>
        <authorList>
            <person name="Jeong J.-H."/>
            <person name="Song I."/>
            <person name="Kim S."/>
            <person name="Choi T."/>
            <person name="Kim D."/>
            <person name="Ryu S."/>
            <person name="Kim W."/>
        </authorList>
    </citation>
    <scope>NUCLEOTIDE SEQUENCE [LARGE SCALE GENOMIC DNA]</scope>
    <source>
        <tissue evidence="1">Muscle</tissue>
    </source>
</reference>
<dbReference type="Proteomes" id="UP000324222">
    <property type="component" value="Unassembled WGS sequence"/>
</dbReference>
<proteinExistence type="predicted"/>
<keyword evidence="2" id="KW-1185">Reference proteome</keyword>
<evidence type="ECO:0000313" key="2">
    <source>
        <dbReference type="Proteomes" id="UP000324222"/>
    </source>
</evidence>
<organism evidence="1 2">
    <name type="scientific">Portunus trituberculatus</name>
    <name type="common">Swimming crab</name>
    <name type="synonym">Neptunus trituberculatus</name>
    <dbReference type="NCBI Taxonomy" id="210409"/>
    <lineage>
        <taxon>Eukaryota</taxon>
        <taxon>Metazoa</taxon>
        <taxon>Ecdysozoa</taxon>
        <taxon>Arthropoda</taxon>
        <taxon>Crustacea</taxon>
        <taxon>Multicrustacea</taxon>
        <taxon>Malacostraca</taxon>
        <taxon>Eumalacostraca</taxon>
        <taxon>Eucarida</taxon>
        <taxon>Decapoda</taxon>
        <taxon>Pleocyemata</taxon>
        <taxon>Brachyura</taxon>
        <taxon>Eubrachyura</taxon>
        <taxon>Portunoidea</taxon>
        <taxon>Portunidae</taxon>
        <taxon>Portuninae</taxon>
        <taxon>Portunus</taxon>
    </lineage>
</organism>